<accession>A0A6A6QDF0</accession>
<name>A0A6A6QDF0_9PEZI</name>
<dbReference type="AlphaFoldDB" id="A0A6A6QDF0"/>
<protein>
    <submittedName>
        <fullName evidence="1">Uncharacterized protein</fullName>
    </submittedName>
</protein>
<sequence length="125" mass="14053">MLCPLVLCMSCRRLWSSGVLSELPMRYQFPQDLVRTSFWLHDGASSLARMHSFITVWGGLASFLMARNDAFLSHLKVGKRVGAPQTVANRCTQIENSSRHAPHRLRTAPCHSPVYSVLPPHEVPQ</sequence>
<dbReference type="Proteomes" id="UP000799750">
    <property type="component" value="Unassembled WGS sequence"/>
</dbReference>
<proteinExistence type="predicted"/>
<organism evidence="1 2">
    <name type="scientific">Lophium mytilinum</name>
    <dbReference type="NCBI Taxonomy" id="390894"/>
    <lineage>
        <taxon>Eukaryota</taxon>
        <taxon>Fungi</taxon>
        <taxon>Dikarya</taxon>
        <taxon>Ascomycota</taxon>
        <taxon>Pezizomycotina</taxon>
        <taxon>Dothideomycetes</taxon>
        <taxon>Pleosporomycetidae</taxon>
        <taxon>Mytilinidiales</taxon>
        <taxon>Mytilinidiaceae</taxon>
        <taxon>Lophium</taxon>
    </lineage>
</organism>
<evidence type="ECO:0000313" key="1">
    <source>
        <dbReference type="EMBL" id="KAF2490046.1"/>
    </source>
</evidence>
<evidence type="ECO:0000313" key="2">
    <source>
        <dbReference type="Proteomes" id="UP000799750"/>
    </source>
</evidence>
<dbReference type="EMBL" id="MU004198">
    <property type="protein sequence ID" value="KAF2490046.1"/>
    <property type="molecule type" value="Genomic_DNA"/>
</dbReference>
<reference evidence="1" key="1">
    <citation type="journal article" date="2020" name="Stud. Mycol.">
        <title>101 Dothideomycetes genomes: a test case for predicting lifestyles and emergence of pathogens.</title>
        <authorList>
            <person name="Haridas S."/>
            <person name="Albert R."/>
            <person name="Binder M."/>
            <person name="Bloem J."/>
            <person name="Labutti K."/>
            <person name="Salamov A."/>
            <person name="Andreopoulos B."/>
            <person name="Baker S."/>
            <person name="Barry K."/>
            <person name="Bills G."/>
            <person name="Bluhm B."/>
            <person name="Cannon C."/>
            <person name="Castanera R."/>
            <person name="Culley D."/>
            <person name="Daum C."/>
            <person name="Ezra D."/>
            <person name="Gonzalez J."/>
            <person name="Henrissat B."/>
            <person name="Kuo A."/>
            <person name="Liang C."/>
            <person name="Lipzen A."/>
            <person name="Lutzoni F."/>
            <person name="Magnuson J."/>
            <person name="Mondo S."/>
            <person name="Nolan M."/>
            <person name="Ohm R."/>
            <person name="Pangilinan J."/>
            <person name="Park H.-J."/>
            <person name="Ramirez L."/>
            <person name="Alfaro M."/>
            <person name="Sun H."/>
            <person name="Tritt A."/>
            <person name="Yoshinaga Y."/>
            <person name="Zwiers L.-H."/>
            <person name="Turgeon B."/>
            <person name="Goodwin S."/>
            <person name="Spatafora J."/>
            <person name="Crous P."/>
            <person name="Grigoriev I."/>
        </authorList>
    </citation>
    <scope>NUCLEOTIDE SEQUENCE</scope>
    <source>
        <strain evidence="1">CBS 269.34</strain>
    </source>
</reference>
<keyword evidence="2" id="KW-1185">Reference proteome</keyword>
<gene>
    <name evidence="1" type="ORF">BU16DRAFT_169167</name>
</gene>